<protein>
    <submittedName>
        <fullName evidence="2">UPAR/Ly6 domain-containing protein</fullName>
    </submittedName>
</protein>
<organism evidence="1 2">
    <name type="scientific">Parascaris univalens</name>
    <name type="common">Nematode worm</name>
    <dbReference type="NCBI Taxonomy" id="6257"/>
    <lineage>
        <taxon>Eukaryota</taxon>
        <taxon>Metazoa</taxon>
        <taxon>Ecdysozoa</taxon>
        <taxon>Nematoda</taxon>
        <taxon>Chromadorea</taxon>
        <taxon>Rhabditida</taxon>
        <taxon>Spirurina</taxon>
        <taxon>Ascaridomorpha</taxon>
        <taxon>Ascaridoidea</taxon>
        <taxon>Ascarididae</taxon>
        <taxon>Parascaris</taxon>
    </lineage>
</organism>
<accession>A0A915C5L7</accession>
<sequence>MAIVPSCNSDYCYFGRKNFTVIAGRIIASDNGSMDQRECDKGITYCVKIRIFHVSGSSRSKNIIDYEARGCNTAVTPYDCKIGGSGCRTAMYRFGKVGTVYGTLCCCDSHLCNHSATTTALSRLLVVHIIFFFCSYVL</sequence>
<dbReference type="WBParaSite" id="PgR091_g021_t01">
    <property type="protein sequence ID" value="PgR091_g021_t01"/>
    <property type="gene ID" value="PgR091_g021"/>
</dbReference>
<proteinExistence type="predicted"/>
<dbReference type="AlphaFoldDB" id="A0A915C5L7"/>
<evidence type="ECO:0000313" key="1">
    <source>
        <dbReference type="Proteomes" id="UP000887569"/>
    </source>
</evidence>
<reference evidence="2" key="1">
    <citation type="submission" date="2022-11" db="UniProtKB">
        <authorList>
            <consortium name="WormBaseParasite"/>
        </authorList>
    </citation>
    <scope>IDENTIFICATION</scope>
</reference>
<name>A0A915C5L7_PARUN</name>
<keyword evidence="1" id="KW-1185">Reference proteome</keyword>
<dbReference type="Proteomes" id="UP000887569">
    <property type="component" value="Unplaced"/>
</dbReference>
<evidence type="ECO:0000313" key="2">
    <source>
        <dbReference type="WBParaSite" id="PgR091_g021_t01"/>
    </source>
</evidence>